<dbReference type="GO" id="GO:0016020">
    <property type="term" value="C:membrane"/>
    <property type="evidence" value="ECO:0007669"/>
    <property type="project" value="InterPro"/>
</dbReference>
<feature type="domain" description="EamA" evidence="2">
    <location>
        <begin position="145"/>
        <end position="281"/>
    </location>
</feature>
<dbReference type="HOGENOM" id="CLU_033863_15_3_10"/>
<feature type="transmembrane region" description="Helical" evidence="1">
    <location>
        <begin position="210"/>
        <end position="226"/>
    </location>
</feature>
<dbReference type="Pfam" id="PF00892">
    <property type="entry name" value="EamA"/>
    <property type="match status" value="2"/>
</dbReference>
<protein>
    <submittedName>
        <fullName evidence="3">Putative membrane protein</fullName>
    </submittedName>
</protein>
<dbReference type="InterPro" id="IPR000620">
    <property type="entry name" value="EamA_dom"/>
</dbReference>
<feature type="transmembrane region" description="Helical" evidence="1">
    <location>
        <begin position="93"/>
        <end position="112"/>
    </location>
</feature>
<feature type="transmembrane region" description="Helical" evidence="1">
    <location>
        <begin position="269"/>
        <end position="286"/>
    </location>
</feature>
<dbReference type="AlphaFoldDB" id="I3C6F8"/>
<feature type="transmembrane region" description="Helical" evidence="1">
    <location>
        <begin position="12"/>
        <end position="31"/>
    </location>
</feature>
<dbReference type="SUPFAM" id="SSF103481">
    <property type="entry name" value="Multidrug resistance efflux transporter EmrE"/>
    <property type="match status" value="2"/>
</dbReference>
<dbReference type="PANTHER" id="PTHR22911:SF79">
    <property type="entry name" value="MOBA-LIKE NTP TRANSFERASE DOMAIN-CONTAINING PROTEIN"/>
    <property type="match status" value="1"/>
</dbReference>
<proteinExistence type="predicted"/>
<dbReference type="STRING" id="926559.JoomaDRAFT_2213"/>
<dbReference type="Proteomes" id="UP000004690">
    <property type="component" value="Unassembled WGS sequence"/>
</dbReference>
<dbReference type="InterPro" id="IPR037185">
    <property type="entry name" value="EmrE-like"/>
</dbReference>
<keyword evidence="1" id="KW-0812">Transmembrane</keyword>
<dbReference type="RefSeq" id="WP_008612579.1">
    <property type="nucleotide sequence ID" value="NZ_JH651379.1"/>
</dbReference>
<gene>
    <name evidence="3" type="ORF">JoomaDRAFT_2213</name>
</gene>
<feature type="transmembrane region" description="Helical" evidence="1">
    <location>
        <begin position="175"/>
        <end position="198"/>
    </location>
</feature>
<feature type="transmembrane region" description="Helical" evidence="1">
    <location>
        <begin position="66"/>
        <end position="87"/>
    </location>
</feature>
<evidence type="ECO:0000259" key="2">
    <source>
        <dbReference type="Pfam" id="PF00892"/>
    </source>
</evidence>
<evidence type="ECO:0000313" key="4">
    <source>
        <dbReference type="Proteomes" id="UP000004690"/>
    </source>
</evidence>
<evidence type="ECO:0000256" key="1">
    <source>
        <dbReference type="SAM" id="Phobius"/>
    </source>
</evidence>
<feature type="domain" description="EamA" evidence="2">
    <location>
        <begin position="12"/>
        <end position="137"/>
    </location>
</feature>
<evidence type="ECO:0000313" key="3">
    <source>
        <dbReference type="EMBL" id="EIJ39201.1"/>
    </source>
</evidence>
<dbReference type="eggNOG" id="COG0697">
    <property type="taxonomic scope" value="Bacteria"/>
</dbReference>
<keyword evidence="4" id="KW-1185">Reference proteome</keyword>
<feature type="transmembrane region" description="Helical" evidence="1">
    <location>
        <begin position="119"/>
        <end position="137"/>
    </location>
</feature>
<feature type="transmembrane region" description="Helical" evidence="1">
    <location>
        <begin position="238"/>
        <end position="257"/>
    </location>
</feature>
<feature type="transmembrane region" description="Helical" evidence="1">
    <location>
        <begin position="37"/>
        <end position="54"/>
    </location>
</feature>
<dbReference type="PANTHER" id="PTHR22911">
    <property type="entry name" value="ACYL-MALONYL CONDENSING ENZYME-RELATED"/>
    <property type="match status" value="1"/>
</dbReference>
<name>I3C6F8_9FLAO</name>
<keyword evidence="1" id="KW-0472">Membrane</keyword>
<dbReference type="OrthoDB" id="9150437at2"/>
<keyword evidence="1" id="KW-1133">Transmembrane helix</keyword>
<organism evidence="3 4">
    <name type="scientific">Galbibacter orientalis DSM 19592</name>
    <dbReference type="NCBI Taxonomy" id="926559"/>
    <lineage>
        <taxon>Bacteria</taxon>
        <taxon>Pseudomonadati</taxon>
        <taxon>Bacteroidota</taxon>
        <taxon>Flavobacteriia</taxon>
        <taxon>Flavobacteriales</taxon>
        <taxon>Flavobacteriaceae</taxon>
        <taxon>Galbibacter</taxon>
    </lineage>
</organism>
<accession>I3C6F8</accession>
<dbReference type="EMBL" id="JH651379">
    <property type="protein sequence ID" value="EIJ39201.1"/>
    <property type="molecule type" value="Genomic_DNA"/>
</dbReference>
<feature type="transmembrane region" description="Helical" evidence="1">
    <location>
        <begin position="143"/>
        <end position="163"/>
    </location>
</feature>
<reference evidence="3 4" key="1">
    <citation type="submission" date="2012-02" db="EMBL/GenBank/DDBJ databases">
        <title>Improved High-Quality Draft genome of Joostella marina DSM 19592.</title>
        <authorList>
            <consortium name="US DOE Joint Genome Institute (JGI-PGF)"/>
            <person name="Lucas S."/>
            <person name="Copeland A."/>
            <person name="Lapidus A."/>
            <person name="Bruce D."/>
            <person name="Goodwin L."/>
            <person name="Pitluck S."/>
            <person name="Peters L."/>
            <person name="Chertkov O."/>
            <person name="Ovchinnikova G."/>
            <person name="Kyrpides N."/>
            <person name="Mavromatis K."/>
            <person name="Detter J.C."/>
            <person name="Han C."/>
            <person name="Land M."/>
            <person name="Hauser L."/>
            <person name="Markowitz V."/>
            <person name="Cheng J.-F."/>
            <person name="Hugenholtz P."/>
            <person name="Woyke T."/>
            <person name="Wu D."/>
            <person name="Tindall B."/>
            <person name="Brambilla E."/>
            <person name="Klenk H.-P."/>
            <person name="Eisen J.A."/>
        </authorList>
    </citation>
    <scope>NUCLEOTIDE SEQUENCE [LARGE SCALE GENOMIC DNA]</scope>
    <source>
        <strain evidence="3 4">DSM 19592</strain>
    </source>
</reference>
<sequence>MLNDKLKNYLHLHLVVFIWGFTAVLGALITIDAIPLVWFRMLLATFFVGLYVMFKKFSLRVPKKALRTLIIAGITIALHWIFFFMAIKVSNVSVTLATVSTGAFFTAILEPIFYKRKMIWYEIFFGLVVIAGLYIIFSVETQYVLGIVYALIATLLSATFSLINGKLAKQYKPSIISFYELGSGVAFITLYLLFTGGFSAEFFILSASDWMYLLLLASVCTAYAFIGSVKVMKLISPYTVMLTINMEPIYGIVLAYMILGSSEKMSEGFYIGALIILATVLANGILKNSLKRNVSLGQAK</sequence>